<feature type="transmembrane region" description="Helical" evidence="6">
    <location>
        <begin position="180"/>
        <end position="200"/>
    </location>
</feature>
<dbReference type="AlphaFoldDB" id="W4LBX7"/>
<reference evidence="9 10" key="1">
    <citation type="journal article" date="2014" name="Nature">
        <title>An environmental bacterial taxon with a large and distinct metabolic repertoire.</title>
        <authorList>
            <person name="Wilson M.C."/>
            <person name="Mori T."/>
            <person name="Ruckert C."/>
            <person name="Uria A.R."/>
            <person name="Helf M.J."/>
            <person name="Takada K."/>
            <person name="Gernert C."/>
            <person name="Steffens U.A."/>
            <person name="Heycke N."/>
            <person name="Schmitt S."/>
            <person name="Rinke C."/>
            <person name="Helfrich E.J."/>
            <person name="Brachmann A.O."/>
            <person name="Gurgui C."/>
            <person name="Wakimoto T."/>
            <person name="Kracht M."/>
            <person name="Crusemann M."/>
            <person name="Hentschel U."/>
            <person name="Abe I."/>
            <person name="Matsunaga S."/>
            <person name="Kalinowski J."/>
            <person name="Takeyama H."/>
            <person name="Piel J."/>
        </authorList>
    </citation>
    <scope>NUCLEOTIDE SEQUENCE [LARGE SCALE GENOMIC DNA]</scope>
    <source>
        <strain evidence="10">TSY1</strain>
    </source>
</reference>
<dbReference type="HOGENOM" id="CLU_945562_0_0_7"/>
<dbReference type="GO" id="GO:0005886">
    <property type="term" value="C:plasma membrane"/>
    <property type="evidence" value="ECO:0007669"/>
    <property type="project" value="UniProtKB-SubCell"/>
</dbReference>
<organism evidence="9 10">
    <name type="scientific">Entotheonella factor</name>
    <dbReference type="NCBI Taxonomy" id="1429438"/>
    <lineage>
        <taxon>Bacteria</taxon>
        <taxon>Pseudomonadati</taxon>
        <taxon>Nitrospinota/Tectimicrobiota group</taxon>
        <taxon>Candidatus Tectimicrobiota</taxon>
        <taxon>Candidatus Entotheonellia</taxon>
        <taxon>Candidatus Entotheonellales</taxon>
        <taxon>Candidatus Entotheonellaceae</taxon>
        <taxon>Candidatus Entotheonella</taxon>
    </lineage>
</organism>
<evidence type="ECO:0000256" key="5">
    <source>
        <dbReference type="ARBA" id="ARBA00023136"/>
    </source>
</evidence>
<protein>
    <submittedName>
        <fullName evidence="9">Uncharacterized protein</fullName>
    </submittedName>
</protein>
<evidence type="ECO:0000256" key="6">
    <source>
        <dbReference type="SAM" id="Phobius"/>
    </source>
</evidence>
<dbReference type="Pfam" id="PF06271">
    <property type="entry name" value="RDD"/>
    <property type="match status" value="1"/>
</dbReference>
<evidence type="ECO:0000256" key="2">
    <source>
        <dbReference type="ARBA" id="ARBA00022475"/>
    </source>
</evidence>
<keyword evidence="4 6" id="KW-1133">Transmembrane helix</keyword>
<name>W4LBX7_ENTF1</name>
<dbReference type="PANTHER" id="PTHR36115:SF4">
    <property type="entry name" value="MEMBRANE PROTEIN"/>
    <property type="match status" value="1"/>
</dbReference>
<dbReference type="PANTHER" id="PTHR36115">
    <property type="entry name" value="PROLINE-RICH ANTIGEN HOMOLOG-RELATED"/>
    <property type="match status" value="1"/>
</dbReference>
<feature type="domain" description="RDD" evidence="7">
    <location>
        <begin position="173"/>
        <end position="287"/>
    </location>
</feature>
<dbReference type="Pfam" id="PF20464">
    <property type="entry name" value="MmeI_N"/>
    <property type="match status" value="1"/>
</dbReference>
<comment type="caution">
    <text evidence="9">The sequence shown here is derived from an EMBL/GenBank/DDBJ whole genome shotgun (WGS) entry which is preliminary data.</text>
</comment>
<gene>
    <name evidence="9" type="ORF">ETSY1_30770</name>
</gene>
<evidence type="ECO:0000256" key="4">
    <source>
        <dbReference type="ARBA" id="ARBA00022989"/>
    </source>
</evidence>
<evidence type="ECO:0000313" key="10">
    <source>
        <dbReference type="Proteomes" id="UP000019141"/>
    </source>
</evidence>
<evidence type="ECO:0000259" key="7">
    <source>
        <dbReference type="Pfam" id="PF06271"/>
    </source>
</evidence>
<evidence type="ECO:0000256" key="1">
    <source>
        <dbReference type="ARBA" id="ARBA00004651"/>
    </source>
</evidence>
<evidence type="ECO:0000259" key="8">
    <source>
        <dbReference type="Pfam" id="PF20464"/>
    </source>
</evidence>
<dbReference type="Proteomes" id="UP000019141">
    <property type="component" value="Unassembled WGS sequence"/>
</dbReference>
<evidence type="ECO:0000256" key="3">
    <source>
        <dbReference type="ARBA" id="ARBA00022692"/>
    </source>
</evidence>
<evidence type="ECO:0000313" key="9">
    <source>
        <dbReference type="EMBL" id="ETW95414.1"/>
    </source>
</evidence>
<accession>W4LBX7</accession>
<keyword evidence="5 6" id="KW-0472">Membrane</keyword>
<dbReference type="InterPro" id="IPR010432">
    <property type="entry name" value="RDD"/>
</dbReference>
<dbReference type="PATRIC" id="fig|1429438.4.peg.5852"/>
<keyword evidence="3 6" id="KW-0812">Transmembrane</keyword>
<keyword evidence="10" id="KW-1185">Reference proteome</keyword>
<dbReference type="EMBL" id="AZHW01000920">
    <property type="protein sequence ID" value="ETW95414.1"/>
    <property type="molecule type" value="Genomic_DNA"/>
</dbReference>
<sequence length="294" mass="33577">MNPSKFINKWKASNLRERSASHEHFIDLCRLLNEPTPAEVDPNGEWYCFDHGVSKLAGGAGWVDVWKRGYFGWEYKGKRKDLYAAYVQLQQYAVALENPPLLVVCDMDRFQIHTNWINTDHQVYEITLDDLHEPEQRKRLKWVFSNPEKFKTEKKNGKHVYPVMPKPRRVRGLASPGKRLVASILDLLALVIFVMIPGIAGEGREGVALILLIVSIVWIVRLFVQGTTPGKKILGMRVVKEGGQNAGLGTMLLREVIGKSISAMILSLGFLWILFDRDRQGWHDKLARTYVVNL</sequence>
<dbReference type="InterPro" id="IPR046817">
    <property type="entry name" value="MmeI_N"/>
</dbReference>
<feature type="transmembrane region" description="Helical" evidence="6">
    <location>
        <begin position="256"/>
        <end position="275"/>
    </location>
</feature>
<feature type="domain" description="MmeI-like N-terminal" evidence="8">
    <location>
        <begin position="1"/>
        <end position="137"/>
    </location>
</feature>
<keyword evidence="2" id="KW-1003">Cell membrane</keyword>
<feature type="transmembrane region" description="Helical" evidence="6">
    <location>
        <begin position="206"/>
        <end position="224"/>
    </location>
</feature>
<comment type="subcellular location">
    <subcellularLocation>
        <location evidence="1">Cell membrane</location>
        <topology evidence="1">Multi-pass membrane protein</topology>
    </subcellularLocation>
</comment>
<dbReference type="InterPro" id="IPR051791">
    <property type="entry name" value="Pra-immunoreactive"/>
</dbReference>
<proteinExistence type="predicted"/>